<accession>A0A0L7R468</accession>
<dbReference type="SUPFAM" id="SSF57501">
    <property type="entry name" value="Cystine-knot cytokines"/>
    <property type="match status" value="1"/>
</dbReference>
<feature type="signal peptide" evidence="1">
    <location>
        <begin position="1"/>
        <end position="22"/>
    </location>
</feature>
<name>A0A0L7R468_9HYME</name>
<dbReference type="AlphaFoldDB" id="A0A0L7R468"/>
<gene>
    <name evidence="3" type="ORF">WH47_10134</name>
</gene>
<dbReference type="OrthoDB" id="7659262at2759"/>
<dbReference type="EMBL" id="KQ414657">
    <property type="protein sequence ID" value="KOC65672.1"/>
    <property type="molecule type" value="Genomic_DNA"/>
</dbReference>
<protein>
    <recommendedName>
        <fullName evidence="2">Platelet-derived growth factor (PDGF) family profile domain-containing protein</fullName>
    </recommendedName>
</protein>
<dbReference type="GO" id="GO:0016020">
    <property type="term" value="C:membrane"/>
    <property type="evidence" value="ECO:0007669"/>
    <property type="project" value="InterPro"/>
</dbReference>
<dbReference type="Gene3D" id="2.10.90.10">
    <property type="entry name" value="Cystine-knot cytokines"/>
    <property type="match status" value="1"/>
</dbReference>
<evidence type="ECO:0000256" key="1">
    <source>
        <dbReference type="SAM" id="SignalP"/>
    </source>
</evidence>
<evidence type="ECO:0000313" key="4">
    <source>
        <dbReference type="Proteomes" id="UP000053825"/>
    </source>
</evidence>
<dbReference type="GO" id="GO:0008083">
    <property type="term" value="F:growth factor activity"/>
    <property type="evidence" value="ECO:0007669"/>
    <property type="project" value="InterPro"/>
</dbReference>
<reference evidence="3 4" key="1">
    <citation type="submission" date="2015-07" db="EMBL/GenBank/DDBJ databases">
        <title>The genome of Habropoda laboriosa.</title>
        <authorList>
            <person name="Pan H."/>
            <person name="Kapheim K."/>
        </authorList>
    </citation>
    <scope>NUCLEOTIDE SEQUENCE [LARGE SCALE GENOMIC DNA]</scope>
    <source>
        <strain evidence="3">0110345459</strain>
    </source>
</reference>
<organism evidence="3 4">
    <name type="scientific">Habropoda laboriosa</name>
    <dbReference type="NCBI Taxonomy" id="597456"/>
    <lineage>
        <taxon>Eukaryota</taxon>
        <taxon>Metazoa</taxon>
        <taxon>Ecdysozoa</taxon>
        <taxon>Arthropoda</taxon>
        <taxon>Hexapoda</taxon>
        <taxon>Insecta</taxon>
        <taxon>Pterygota</taxon>
        <taxon>Neoptera</taxon>
        <taxon>Endopterygota</taxon>
        <taxon>Hymenoptera</taxon>
        <taxon>Apocrita</taxon>
        <taxon>Aculeata</taxon>
        <taxon>Apoidea</taxon>
        <taxon>Anthophila</taxon>
        <taxon>Apidae</taxon>
        <taxon>Habropoda</taxon>
    </lineage>
</organism>
<dbReference type="Pfam" id="PF00341">
    <property type="entry name" value="PDGF"/>
    <property type="match status" value="1"/>
</dbReference>
<feature type="chain" id="PRO_5005574995" description="Platelet-derived growth factor (PDGF) family profile domain-containing protein" evidence="1">
    <location>
        <begin position="23"/>
        <end position="166"/>
    </location>
</feature>
<evidence type="ECO:0000259" key="2">
    <source>
        <dbReference type="PROSITE" id="PS50278"/>
    </source>
</evidence>
<keyword evidence="1" id="KW-0732">Signal</keyword>
<keyword evidence="4" id="KW-1185">Reference proteome</keyword>
<dbReference type="Proteomes" id="UP000053825">
    <property type="component" value="Unassembled WGS sequence"/>
</dbReference>
<sequence length="166" mass="19094">MRSGSLRSSLLKLMILVPLTLDNMILSAAVNGEHHHRIIKKIHLPRAVEASRKFVCKEPQTRAYNLKDLMQDVHQNPGESAVQPVYIILKRCDAHAGCCMSPDMSCSPVLSAIYYEEVEIEIWSLETNNTRRQWIRVEQHSKCSCEVTTINDRYRLEHQQPKVTLI</sequence>
<proteinExistence type="predicted"/>
<dbReference type="PROSITE" id="PS50278">
    <property type="entry name" value="PDGF_2"/>
    <property type="match status" value="1"/>
</dbReference>
<dbReference type="InterPro" id="IPR000072">
    <property type="entry name" value="PDGF/VEGF_dom"/>
</dbReference>
<evidence type="ECO:0000313" key="3">
    <source>
        <dbReference type="EMBL" id="KOC65672.1"/>
    </source>
</evidence>
<feature type="domain" description="Platelet-derived growth factor (PDGF) family profile" evidence="2">
    <location>
        <begin position="43"/>
        <end position="150"/>
    </location>
</feature>
<dbReference type="InterPro" id="IPR029034">
    <property type="entry name" value="Cystine-knot_cytokine"/>
</dbReference>